<comment type="caution">
    <text evidence="1">The sequence shown here is derived from an EMBL/GenBank/DDBJ whole genome shotgun (WGS) entry which is preliminary data.</text>
</comment>
<evidence type="ECO:0000313" key="2">
    <source>
        <dbReference type="Proteomes" id="UP001230908"/>
    </source>
</evidence>
<name>A0ABU0ZP28_9ACTN</name>
<dbReference type="Proteomes" id="UP001230908">
    <property type="component" value="Unassembled WGS sequence"/>
</dbReference>
<keyword evidence="2" id="KW-1185">Reference proteome</keyword>
<accession>A0ABU0ZP28</accession>
<proteinExistence type="predicted"/>
<dbReference type="EMBL" id="JAVHUY010000028">
    <property type="protein sequence ID" value="MDQ7908147.1"/>
    <property type="molecule type" value="Genomic_DNA"/>
</dbReference>
<evidence type="ECO:0000313" key="1">
    <source>
        <dbReference type="EMBL" id="MDQ7908147.1"/>
    </source>
</evidence>
<organism evidence="1 2">
    <name type="scientific">Phytohabitans maris</name>
    <dbReference type="NCBI Taxonomy" id="3071409"/>
    <lineage>
        <taxon>Bacteria</taxon>
        <taxon>Bacillati</taxon>
        <taxon>Actinomycetota</taxon>
        <taxon>Actinomycetes</taxon>
        <taxon>Micromonosporales</taxon>
        <taxon>Micromonosporaceae</taxon>
    </lineage>
</organism>
<protein>
    <submittedName>
        <fullName evidence="1">Uncharacterized protein</fullName>
    </submittedName>
</protein>
<gene>
    <name evidence="1" type="ORF">RB614_26840</name>
</gene>
<sequence>MDWGTGDATPETWARHAVAPLGGMPPGVVPTRSGIAARPGWAAARRPGGLDARRTVETLGTVLALATVETLGTVGALATVEALGKGVS</sequence>
<dbReference type="RefSeq" id="WP_308715414.1">
    <property type="nucleotide sequence ID" value="NZ_JAVHUY010000028.1"/>
</dbReference>
<reference evidence="1 2" key="1">
    <citation type="submission" date="2023-08" db="EMBL/GenBank/DDBJ databases">
        <title>Phytohabitans sansha sp. nov., isolated from marine sediment.</title>
        <authorList>
            <person name="Zhao Y."/>
            <person name="Yi K."/>
        </authorList>
    </citation>
    <scope>NUCLEOTIDE SEQUENCE [LARGE SCALE GENOMIC DNA]</scope>
    <source>
        <strain evidence="1 2">ZYX-F-186</strain>
    </source>
</reference>